<name>A0A5J4WYD9_9EUKA</name>
<comment type="caution">
    <text evidence="1">The sequence shown here is derived from an EMBL/GenBank/DDBJ whole genome shotgun (WGS) entry which is preliminary data.</text>
</comment>
<reference evidence="1 2" key="1">
    <citation type="submission" date="2019-03" db="EMBL/GenBank/DDBJ databases">
        <title>Single cell metagenomics reveals metabolic interactions within the superorganism composed of flagellate Streblomastix strix and complex community of Bacteroidetes bacteria on its surface.</title>
        <authorList>
            <person name="Treitli S.C."/>
            <person name="Kolisko M."/>
            <person name="Husnik F."/>
            <person name="Keeling P."/>
            <person name="Hampl V."/>
        </authorList>
    </citation>
    <scope>NUCLEOTIDE SEQUENCE [LARGE SCALE GENOMIC DNA]</scope>
    <source>
        <strain evidence="1">ST1C</strain>
    </source>
</reference>
<dbReference type="Proteomes" id="UP000324800">
    <property type="component" value="Unassembled WGS sequence"/>
</dbReference>
<evidence type="ECO:0000313" key="1">
    <source>
        <dbReference type="EMBL" id="KAA6399486.1"/>
    </source>
</evidence>
<dbReference type="EMBL" id="SNRW01000741">
    <property type="protein sequence ID" value="KAA6399486.1"/>
    <property type="molecule type" value="Genomic_DNA"/>
</dbReference>
<sequence>MIPNLLRSLIKLSIYKIGVHFSKEQDQESFAVRSSSRICLSKIQLNGNKQVQAKLVNVRYARVMIIAISATGGIGEQQDDEIKYQLKNIYQFFYCLHLGRNDQYPLPTFSPLPLLAKTCLDRNEEEGGNEEVDAQLSNSGKGGNIKLRANQANGLILNFYIDRKNTRPRCHAILNKQINVIENKSNIDKSEIDTLIEVKGEDEYTLQQRERRQNEKDFILGEMRYVSSLRQYLGFLHMIHKPFPASLIRLIPEHPLMKRVWITYENTPPYPPEAMY</sequence>
<dbReference type="AlphaFoldDB" id="A0A5J4WYD9"/>
<gene>
    <name evidence="1" type="ORF">EZS28_004984</name>
</gene>
<evidence type="ECO:0000313" key="2">
    <source>
        <dbReference type="Proteomes" id="UP000324800"/>
    </source>
</evidence>
<accession>A0A5J4WYD9</accession>
<dbReference type="OrthoDB" id="10692589at2759"/>
<organism evidence="1 2">
    <name type="scientific">Streblomastix strix</name>
    <dbReference type="NCBI Taxonomy" id="222440"/>
    <lineage>
        <taxon>Eukaryota</taxon>
        <taxon>Metamonada</taxon>
        <taxon>Preaxostyla</taxon>
        <taxon>Oxymonadida</taxon>
        <taxon>Streblomastigidae</taxon>
        <taxon>Streblomastix</taxon>
    </lineage>
</organism>
<proteinExistence type="predicted"/>
<protein>
    <submittedName>
        <fullName evidence="1">Uncharacterized protein</fullName>
    </submittedName>
</protein>